<keyword evidence="2" id="KW-1185">Reference proteome</keyword>
<protein>
    <submittedName>
        <fullName evidence="1">Uncharacterized protein</fullName>
    </submittedName>
</protein>
<sequence>MHANISEKKLYSVLNTALRHFQYRGIVTWERLPACHHAGTRRTEDESGTVGDGEQHTEFCERIHVRSFCRVLRRQIHRPINQVIHCDKQHIGTLGFSVRNGVLFVDFDSIGPAASGVGSLDGALTSWRLSFKQLVDDAGCVAEGMGVDAAST</sequence>
<dbReference type="AlphaFoldDB" id="A0A517NUX1"/>
<dbReference type="Proteomes" id="UP000319817">
    <property type="component" value="Chromosome"/>
</dbReference>
<proteinExistence type="predicted"/>
<dbReference type="EMBL" id="CP036526">
    <property type="protein sequence ID" value="QDT10928.1"/>
    <property type="molecule type" value="Genomic_DNA"/>
</dbReference>
<evidence type="ECO:0000313" key="2">
    <source>
        <dbReference type="Proteomes" id="UP000319817"/>
    </source>
</evidence>
<reference evidence="1 2" key="1">
    <citation type="submission" date="2019-02" db="EMBL/GenBank/DDBJ databases">
        <title>Deep-cultivation of Planctomycetes and their phenomic and genomic characterization uncovers novel biology.</title>
        <authorList>
            <person name="Wiegand S."/>
            <person name="Jogler M."/>
            <person name="Boedeker C."/>
            <person name="Pinto D."/>
            <person name="Vollmers J."/>
            <person name="Rivas-Marin E."/>
            <person name="Kohn T."/>
            <person name="Peeters S.H."/>
            <person name="Heuer A."/>
            <person name="Rast P."/>
            <person name="Oberbeckmann S."/>
            <person name="Bunk B."/>
            <person name="Jeske O."/>
            <person name="Meyerdierks A."/>
            <person name="Storesund J.E."/>
            <person name="Kallscheuer N."/>
            <person name="Luecker S."/>
            <person name="Lage O.M."/>
            <person name="Pohl T."/>
            <person name="Merkel B.J."/>
            <person name="Hornburger P."/>
            <person name="Mueller R.-W."/>
            <person name="Bruemmer F."/>
            <person name="Labrenz M."/>
            <person name="Spormann A.M."/>
            <person name="Op den Camp H."/>
            <person name="Overmann J."/>
            <person name="Amann R."/>
            <person name="Jetten M.S.M."/>
            <person name="Mascher T."/>
            <person name="Medema M.H."/>
            <person name="Devos D.P."/>
            <person name="Kaster A.-K."/>
            <person name="Ovreas L."/>
            <person name="Rohde M."/>
            <person name="Galperin M.Y."/>
            <person name="Jogler C."/>
        </authorList>
    </citation>
    <scope>NUCLEOTIDE SEQUENCE [LARGE SCALE GENOMIC DNA]</scope>
    <source>
        <strain evidence="1 2">K23_9</strain>
    </source>
</reference>
<gene>
    <name evidence="1" type="ORF">K239x_29210</name>
</gene>
<name>A0A517NUX1_9BACT</name>
<organism evidence="1 2">
    <name type="scientific">Stieleria marina</name>
    <dbReference type="NCBI Taxonomy" id="1930275"/>
    <lineage>
        <taxon>Bacteria</taxon>
        <taxon>Pseudomonadati</taxon>
        <taxon>Planctomycetota</taxon>
        <taxon>Planctomycetia</taxon>
        <taxon>Pirellulales</taxon>
        <taxon>Pirellulaceae</taxon>
        <taxon>Stieleria</taxon>
    </lineage>
</organism>
<accession>A0A517NUX1</accession>
<evidence type="ECO:0000313" key="1">
    <source>
        <dbReference type="EMBL" id="QDT10928.1"/>
    </source>
</evidence>